<evidence type="ECO:0000256" key="3">
    <source>
        <dbReference type="ARBA" id="ARBA00023163"/>
    </source>
</evidence>
<organism evidence="8 9">
    <name type="scientific">Juglans regia</name>
    <name type="common">English walnut</name>
    <dbReference type="NCBI Taxonomy" id="51240"/>
    <lineage>
        <taxon>Eukaryota</taxon>
        <taxon>Viridiplantae</taxon>
        <taxon>Streptophyta</taxon>
        <taxon>Embryophyta</taxon>
        <taxon>Tracheophyta</taxon>
        <taxon>Spermatophyta</taxon>
        <taxon>Magnoliopsida</taxon>
        <taxon>eudicotyledons</taxon>
        <taxon>Gunneridae</taxon>
        <taxon>Pentapetalae</taxon>
        <taxon>rosids</taxon>
        <taxon>fabids</taxon>
        <taxon>Fagales</taxon>
        <taxon>Juglandaceae</taxon>
        <taxon>Juglans</taxon>
    </lineage>
</organism>
<dbReference type="EMBL" id="LIHL02000002">
    <property type="protein sequence ID" value="KAF5477126.1"/>
    <property type="molecule type" value="Genomic_DNA"/>
</dbReference>
<evidence type="ECO:0000259" key="6">
    <source>
        <dbReference type="PROSITE" id="PS51005"/>
    </source>
</evidence>
<dbReference type="Pfam" id="PF02365">
    <property type="entry name" value="NAM"/>
    <property type="match status" value="1"/>
</dbReference>
<dbReference type="GO" id="GO:0006355">
    <property type="term" value="P:regulation of DNA-templated transcription"/>
    <property type="evidence" value="ECO:0007669"/>
    <property type="project" value="InterPro"/>
</dbReference>
<dbReference type="Gene3D" id="2.170.150.80">
    <property type="entry name" value="NAC domain"/>
    <property type="match status" value="1"/>
</dbReference>
<dbReference type="Proteomes" id="UP000619265">
    <property type="component" value="Unassembled WGS sequence"/>
</dbReference>
<keyword evidence="5" id="KW-0472">Membrane</keyword>
<gene>
    <name evidence="7" type="ORF">F2P56_003797</name>
    <name evidence="8" type="ORF">F2P56_003798</name>
</gene>
<protein>
    <recommendedName>
        <fullName evidence="6">NAC domain-containing protein</fullName>
    </recommendedName>
</protein>
<evidence type="ECO:0000313" key="8">
    <source>
        <dbReference type="EMBL" id="KAF5477126.1"/>
    </source>
</evidence>
<keyword evidence="5" id="KW-1133">Transmembrane helix</keyword>
<comment type="caution">
    <text evidence="8">The sequence shown here is derived from an EMBL/GenBank/DDBJ whole genome shotgun (WGS) entry which is preliminary data.</text>
</comment>
<dbReference type="Gramene" id="Jr02_06590_p1">
    <property type="protein sequence ID" value="cds.Jr02_06590_p1"/>
    <property type="gene ID" value="Jr02_06590"/>
</dbReference>
<reference evidence="8" key="2">
    <citation type="submission" date="2020-03" db="EMBL/GenBank/DDBJ databases">
        <title>Walnut 2.0.</title>
        <authorList>
            <person name="Marrano A."/>
            <person name="Britton M."/>
            <person name="Zimin A.V."/>
            <person name="Zaini P.A."/>
            <person name="Workman R."/>
            <person name="Puiu D."/>
            <person name="Bianco L."/>
            <person name="Allen B.J."/>
            <person name="Troggio M."/>
            <person name="Leslie C.A."/>
            <person name="Timp W."/>
            <person name="Dendekar A."/>
            <person name="Salzberg S.L."/>
            <person name="Neale D.B."/>
        </authorList>
    </citation>
    <scope>NUCLEOTIDE SEQUENCE</scope>
    <source>
        <tissue evidence="8">Leaves</tissue>
    </source>
</reference>
<evidence type="ECO:0000256" key="2">
    <source>
        <dbReference type="ARBA" id="ARBA00023125"/>
    </source>
</evidence>
<dbReference type="InterPro" id="IPR003441">
    <property type="entry name" value="NAC-dom"/>
</dbReference>
<evidence type="ECO:0000313" key="9">
    <source>
        <dbReference type="Proteomes" id="UP000619265"/>
    </source>
</evidence>
<evidence type="ECO:0000256" key="4">
    <source>
        <dbReference type="ARBA" id="ARBA00023242"/>
    </source>
</evidence>
<feature type="domain" description="NAC" evidence="6">
    <location>
        <begin position="66"/>
        <end position="239"/>
    </location>
</feature>
<dbReference type="PANTHER" id="PTHR31719">
    <property type="entry name" value="NAC TRANSCRIPTION FACTOR 56"/>
    <property type="match status" value="1"/>
</dbReference>
<keyword evidence="4" id="KW-0539">Nucleus</keyword>
<accession>A0A834D795</accession>
<dbReference type="Gramene" id="Jr02_06600_p1">
    <property type="protein sequence ID" value="cds.Jr02_06600_p1"/>
    <property type="gene ID" value="Jr02_06600"/>
</dbReference>
<evidence type="ECO:0000256" key="5">
    <source>
        <dbReference type="SAM" id="Phobius"/>
    </source>
</evidence>
<dbReference type="EMBL" id="LIHL02000002">
    <property type="protein sequence ID" value="KAF5477125.1"/>
    <property type="molecule type" value="Genomic_DNA"/>
</dbReference>
<dbReference type="SUPFAM" id="SSF101941">
    <property type="entry name" value="NAC domain"/>
    <property type="match status" value="1"/>
</dbReference>
<keyword evidence="5" id="KW-0812">Transmembrane</keyword>
<reference evidence="8" key="1">
    <citation type="submission" date="2015-10" db="EMBL/GenBank/DDBJ databases">
        <authorList>
            <person name="Martinez-Garcia P.J."/>
            <person name="Crepeau M.W."/>
            <person name="Puiu D."/>
            <person name="Gonzalez-Ibeas D."/>
            <person name="Whalen J."/>
            <person name="Stevens K."/>
            <person name="Paul R."/>
            <person name="Butterfield T."/>
            <person name="Britton M."/>
            <person name="Reagan R."/>
            <person name="Chakraborty S."/>
            <person name="Walawage S.L."/>
            <person name="Vasquez-Gross H.A."/>
            <person name="Cardeno C."/>
            <person name="Famula R."/>
            <person name="Pratt K."/>
            <person name="Kuruganti S."/>
            <person name="Aradhya M.K."/>
            <person name="Leslie C.A."/>
            <person name="Dandekar A.M."/>
            <person name="Salzberg S.L."/>
            <person name="Wegrzyn J.L."/>
            <person name="Langley C.H."/>
            <person name="Neale D.B."/>
        </authorList>
    </citation>
    <scope>NUCLEOTIDE SEQUENCE</scope>
    <source>
        <tissue evidence="8">Leaves</tissue>
    </source>
</reference>
<name>A0A834D795_JUGRE</name>
<keyword evidence="3" id="KW-0804">Transcription</keyword>
<keyword evidence="1" id="KW-0805">Transcription regulation</keyword>
<dbReference type="InterPro" id="IPR036093">
    <property type="entry name" value="NAC_dom_sf"/>
</dbReference>
<proteinExistence type="predicted"/>
<evidence type="ECO:0000256" key="1">
    <source>
        <dbReference type="ARBA" id="ARBA00023015"/>
    </source>
</evidence>
<dbReference type="PROSITE" id="PS51005">
    <property type="entry name" value="NAC"/>
    <property type="match status" value="1"/>
</dbReference>
<sequence length="246" mass="28598">KSCNINVSDYSYVRSLFNSVVLIIIIIMQTNFFGNIIPMIGYMYIYSMVYIYTGANVHGSFTDHDLPPGFRFRPTDAELVKHYLRKKQLSIPLAGPVFQEVDATDLYSTHPKCLVKFLDGEREWFFFIHEDDNSDHDIIIRRSTKARVLAENGGGFWEAWKEEDPICNEDGNIIAWKTDLTYFSMGSNSRAKKTHWTMQQYRIVLPHDVVGSSYISSTADHEKHSQREGVWVLCRLRRGREYETSF</sequence>
<dbReference type="PANTHER" id="PTHR31719:SF123">
    <property type="entry name" value="NAC DOMAIN-CONTAINING PROTEIN"/>
    <property type="match status" value="1"/>
</dbReference>
<dbReference type="AlphaFoldDB" id="A0A834D795"/>
<keyword evidence="2" id="KW-0238">DNA-binding</keyword>
<evidence type="ECO:0000313" key="7">
    <source>
        <dbReference type="EMBL" id="KAF5477125.1"/>
    </source>
</evidence>
<dbReference type="GO" id="GO:0003677">
    <property type="term" value="F:DNA binding"/>
    <property type="evidence" value="ECO:0007669"/>
    <property type="project" value="UniProtKB-KW"/>
</dbReference>
<feature type="non-terminal residue" evidence="8">
    <location>
        <position position="1"/>
    </location>
</feature>
<feature type="transmembrane region" description="Helical" evidence="5">
    <location>
        <begin position="20"/>
        <end position="45"/>
    </location>
</feature>